<reference evidence="3 5" key="2">
    <citation type="journal article" date="2018" name="Syst. Appl. Microbiol.">
        <title>Characterization and high-quality draft genome sequence of Herbivorax saccincola A7, an anaerobic, alkaliphilic, thermophilic, cellulolytic, and xylanolytic bacterium.</title>
        <authorList>
            <person name="Aikawa S."/>
            <person name="Baramee S."/>
            <person name="Sermsathanaswadi J."/>
            <person name="Thianheng P."/>
            <person name="Tachaapaikoon C."/>
            <person name="Shikata A."/>
            <person name="Waeonukul R."/>
            <person name="Pason P."/>
            <person name="Ratanakhanokchai K."/>
            <person name="Kosugi A."/>
        </authorList>
    </citation>
    <scope>NUCLEOTIDE SEQUENCE [LARGE SCALE GENOMIC DNA]</scope>
    <source>
        <strain evidence="3 5">A7</strain>
    </source>
</reference>
<evidence type="ECO:0000313" key="2">
    <source>
        <dbReference type="EMBL" id="AUG57230.1"/>
    </source>
</evidence>
<dbReference type="Proteomes" id="UP000239720">
    <property type="component" value="Unassembled WGS sequence"/>
</dbReference>
<sequence>MKKTKKLMLLLLAPSGYLIFFLSSFIPHTVEKVYSNFIFKGIAGIFTILTGYIPVSFGEIIIILLFLFLLVKFILLLVRIIKKPSTAFKVLGNTLLNILVIFSIAYFSFMLLWGLNYQRLPFSEIANLDISPATTRELADVCENLLAEANKLRELVNEDERGVMALSSDINTTLKRAYMGYENAEKIYPVLKGRYGRPKGVISSEILSSLGITGVYSVFTGEANINISAPPASIPFTTCHEIAHQMGFSREDEANFIAYIACKYHPDADFQYSGIFMALRYASNALYRHDKEQYQALLEKYSDKILRDSKAISEYWKQYESPVQDISSSINDAYLKSNMQSEGIKSYGKMVDLLIAEYRKK</sequence>
<dbReference type="Pfam" id="PF12725">
    <property type="entry name" value="DUF3810"/>
    <property type="match status" value="1"/>
</dbReference>
<evidence type="ECO:0000313" key="5">
    <source>
        <dbReference type="Proteomes" id="UP000239720"/>
    </source>
</evidence>
<dbReference type="EMBL" id="NEMB01000003">
    <property type="protein sequence ID" value="PQQ67209.1"/>
    <property type="molecule type" value="Genomic_DNA"/>
</dbReference>
<dbReference type="AlphaFoldDB" id="A0A2K9EP11"/>
<dbReference type="KEGG" id="hsc:HVS_06520"/>
<feature type="transmembrane region" description="Helical" evidence="1">
    <location>
        <begin position="60"/>
        <end position="82"/>
    </location>
</feature>
<gene>
    <name evidence="3" type="ORF">B9R14_10925</name>
    <name evidence="2" type="ORF">HVS_06520</name>
</gene>
<keyword evidence="1" id="KW-0472">Membrane</keyword>
<evidence type="ECO:0000313" key="4">
    <source>
        <dbReference type="Proteomes" id="UP000233534"/>
    </source>
</evidence>
<keyword evidence="1" id="KW-1133">Transmembrane helix</keyword>
<protein>
    <recommendedName>
        <fullName evidence="6">DUF3810 domain-containing protein</fullName>
    </recommendedName>
</protein>
<evidence type="ECO:0000256" key="1">
    <source>
        <dbReference type="SAM" id="Phobius"/>
    </source>
</evidence>
<feature type="transmembrane region" description="Helical" evidence="1">
    <location>
        <begin position="7"/>
        <end position="27"/>
    </location>
</feature>
<dbReference type="OrthoDB" id="1048788at2"/>
<keyword evidence="4" id="KW-1185">Reference proteome</keyword>
<organism evidence="2 4">
    <name type="scientific">Acetivibrio saccincola</name>
    <dbReference type="NCBI Taxonomy" id="1677857"/>
    <lineage>
        <taxon>Bacteria</taxon>
        <taxon>Bacillati</taxon>
        <taxon>Bacillota</taxon>
        <taxon>Clostridia</taxon>
        <taxon>Eubacteriales</taxon>
        <taxon>Oscillospiraceae</taxon>
        <taxon>Acetivibrio</taxon>
    </lineage>
</organism>
<evidence type="ECO:0008006" key="6">
    <source>
        <dbReference type="Google" id="ProtNLM"/>
    </source>
</evidence>
<dbReference type="RefSeq" id="WP_101300358.1">
    <property type="nucleotide sequence ID" value="NZ_CP025197.1"/>
</dbReference>
<reference evidence="2 4" key="1">
    <citation type="submission" date="2017-12" db="EMBL/GenBank/DDBJ databases">
        <title>Complete genome sequence of Herbivorax saccincola GGR1, a novel Cellulosome-producing hydrolytic bacterium in a thermophilic biogas plant, established by Illumina and Nanopore MinION sequencing.</title>
        <authorList>
            <person name="Pechtl A."/>
            <person name="Ruckert C."/>
            <person name="Koeck D.E."/>
            <person name="Maus I."/>
            <person name="Winkler A."/>
            <person name="Kalinowski J."/>
            <person name="Puhler A."/>
            <person name="Schwarz W.W."/>
            <person name="Zverlov V.V."/>
            <person name="Schluter A."/>
            <person name="Liebl W."/>
        </authorList>
    </citation>
    <scope>NUCLEOTIDE SEQUENCE [LARGE SCALE GENOMIC DNA]</scope>
    <source>
        <strain evidence="2">GGR1</strain>
        <strain evidence="4">SR1</strain>
    </source>
</reference>
<evidence type="ECO:0000313" key="3">
    <source>
        <dbReference type="EMBL" id="PQQ67209.1"/>
    </source>
</evidence>
<dbReference type="Proteomes" id="UP000233534">
    <property type="component" value="Chromosome"/>
</dbReference>
<name>A0A2K9EP11_9FIRM</name>
<dbReference type="InterPro" id="IPR024294">
    <property type="entry name" value="DUF3810"/>
</dbReference>
<feature type="transmembrane region" description="Helical" evidence="1">
    <location>
        <begin position="94"/>
        <end position="115"/>
    </location>
</feature>
<proteinExistence type="predicted"/>
<keyword evidence="1" id="KW-0812">Transmembrane</keyword>
<dbReference type="EMBL" id="CP025197">
    <property type="protein sequence ID" value="AUG57230.1"/>
    <property type="molecule type" value="Genomic_DNA"/>
</dbReference>
<accession>A0A2K9EP11</accession>